<dbReference type="GO" id="GO:0008541">
    <property type="term" value="C:proteasome regulatory particle, lid subcomplex"/>
    <property type="evidence" value="ECO:0007669"/>
    <property type="project" value="UniProtKB-ARBA"/>
</dbReference>
<dbReference type="Pfam" id="PF10602">
    <property type="entry name" value="RPN7"/>
    <property type="match status" value="1"/>
</dbReference>
<dbReference type="SUPFAM" id="SSF48452">
    <property type="entry name" value="TPR-like"/>
    <property type="match status" value="1"/>
</dbReference>
<dbReference type="InterPro" id="IPR045135">
    <property type="entry name" value="Rpn7_N"/>
</dbReference>
<proteinExistence type="predicted"/>
<dbReference type="GO" id="GO:0043161">
    <property type="term" value="P:proteasome-mediated ubiquitin-dependent protein catabolic process"/>
    <property type="evidence" value="ECO:0007669"/>
    <property type="project" value="TreeGrafter"/>
</dbReference>
<comment type="function">
    <text evidence="2">Component of the 19S cap proteasome complex which acts as a regulatory subunit of the 26S proteasome, involved in the ATP-dependent degradation of ubiquitinated proteins.</text>
</comment>
<dbReference type="InterPro" id="IPR036390">
    <property type="entry name" value="WH_DNA-bd_sf"/>
</dbReference>
<dbReference type="InterPro" id="IPR019734">
    <property type="entry name" value="TPR_rpt"/>
</dbReference>
<dbReference type="AlphaFoldDB" id="A0A1E4T7Y7"/>
<protein>
    <recommendedName>
        <fullName evidence="5">PCI domain-containing protein</fullName>
    </recommendedName>
</protein>
<dbReference type="InterPro" id="IPR000717">
    <property type="entry name" value="PCI_dom"/>
</dbReference>
<dbReference type="OrthoDB" id="1452at2759"/>
<dbReference type="Pfam" id="PF21154">
    <property type="entry name" value="RPN7_PSMD6_C"/>
    <property type="match status" value="1"/>
</dbReference>
<evidence type="ECO:0000256" key="2">
    <source>
        <dbReference type="ARBA" id="ARBA00093435"/>
    </source>
</evidence>
<feature type="domain" description="PCI" evidence="5">
    <location>
        <begin position="195"/>
        <end position="367"/>
    </location>
</feature>
<dbReference type="PROSITE" id="PS50005">
    <property type="entry name" value="TPR"/>
    <property type="match status" value="1"/>
</dbReference>
<sequence length="401" mass="45540">MIIDTLSSGVAKIPDFEVSQLVFLIKQSPTPSANMIQELVTKIKEQEMAPFYQYLTTELKLKGLTYDESLYNELSKANVTKITELKEKIEKLADDDEGELEILKFWTELSEYYAAIGDRVNALATLKKTIELAPSTGSKIDLLLTITRLGFFYDDKVFTKKYLDEANALIEKGGDWERRNRYKTYLGIYLMATRSFGEASKLLIDSLSTFTSTEISTYEQVAQYSLICGAISLDRPSLKQKLIESPEILAISSTTTKLDPILNLIKSLYFCDYKSFFPSLIQTFDLILTKDKYLHSHASFYLRELRCRAYAQLLESYKSLSLKSMADNFGVSVEFLDADLCRFIPNKKLNCVIDKVNGIVETNRPDNKNSQYHLLIKNGDALLTKLQRYGAAVRLSGAEKV</sequence>
<evidence type="ECO:0000256" key="1">
    <source>
        <dbReference type="ARBA" id="ARBA00022942"/>
    </source>
</evidence>
<evidence type="ECO:0000256" key="4">
    <source>
        <dbReference type="PROSITE-ProRule" id="PRU00339"/>
    </source>
</evidence>
<dbReference type="SUPFAM" id="SSF46785">
    <property type="entry name" value="Winged helix' DNA-binding domain"/>
    <property type="match status" value="1"/>
</dbReference>
<gene>
    <name evidence="6" type="ORF">CANARDRAFT_5190</name>
</gene>
<evidence type="ECO:0000313" key="7">
    <source>
        <dbReference type="Proteomes" id="UP000094801"/>
    </source>
</evidence>
<dbReference type="Pfam" id="PF01399">
    <property type="entry name" value="PCI"/>
    <property type="match status" value="1"/>
</dbReference>
<dbReference type="FunFam" id="1.25.40.570:FF:000005">
    <property type="entry name" value="26S proteasome regulatory subunit N7"/>
    <property type="match status" value="1"/>
</dbReference>
<dbReference type="InterPro" id="IPR011990">
    <property type="entry name" value="TPR-like_helical_dom_sf"/>
</dbReference>
<keyword evidence="7" id="KW-1185">Reference proteome</keyword>
<evidence type="ECO:0000256" key="3">
    <source>
        <dbReference type="ARBA" id="ARBA00093502"/>
    </source>
</evidence>
<keyword evidence="1" id="KW-0647">Proteasome</keyword>
<evidence type="ECO:0000313" key="6">
    <source>
        <dbReference type="EMBL" id="ODV87877.1"/>
    </source>
</evidence>
<comment type="subunit">
    <text evidence="3">The 26S proteasome is composed of a core protease, known as the 20S proteasome, capped at one or both ends by the 19S regulatory complex (RC). The RC is composed of at least 18 different subunits in two subcomplexes, the base and the lid, which form the portions proximal and distal to the 20S proteolytic core, respectively. Component of the lid subcomplex of the 19S RC.</text>
</comment>
<dbReference type="STRING" id="983967.A0A1E4T7Y7"/>
<dbReference type="PANTHER" id="PTHR14145">
    <property type="entry name" value="26S PROTESOME SUBUNIT 6"/>
    <property type="match status" value="1"/>
</dbReference>
<dbReference type="Gene3D" id="1.25.40.570">
    <property type="match status" value="1"/>
</dbReference>
<dbReference type="PANTHER" id="PTHR14145:SF1">
    <property type="entry name" value="26S PROTEASOME NON-ATPASE REGULATORY SUBUNIT 6"/>
    <property type="match status" value="1"/>
</dbReference>
<organism evidence="6 7">
    <name type="scientific">[Candida] arabinofermentans NRRL YB-2248</name>
    <dbReference type="NCBI Taxonomy" id="983967"/>
    <lineage>
        <taxon>Eukaryota</taxon>
        <taxon>Fungi</taxon>
        <taxon>Dikarya</taxon>
        <taxon>Ascomycota</taxon>
        <taxon>Saccharomycotina</taxon>
        <taxon>Pichiomycetes</taxon>
        <taxon>Pichiales</taxon>
        <taxon>Pichiaceae</taxon>
        <taxon>Ogataea</taxon>
        <taxon>Ogataea/Candida clade</taxon>
    </lineage>
</organism>
<accession>A0A1E4T7Y7</accession>
<feature type="repeat" description="TPR" evidence="4">
    <location>
        <begin position="103"/>
        <end position="136"/>
    </location>
</feature>
<dbReference type="SMART" id="SM00088">
    <property type="entry name" value="PINT"/>
    <property type="match status" value="1"/>
</dbReference>
<dbReference type="PROSITE" id="PS50250">
    <property type="entry name" value="PCI"/>
    <property type="match status" value="1"/>
</dbReference>
<dbReference type="InterPro" id="IPR049549">
    <property type="entry name" value="RPN7_PSMD6_C"/>
</dbReference>
<evidence type="ECO:0000259" key="5">
    <source>
        <dbReference type="PROSITE" id="PS50250"/>
    </source>
</evidence>
<reference evidence="7" key="1">
    <citation type="submission" date="2016-04" db="EMBL/GenBank/DDBJ databases">
        <title>Comparative genomics of biotechnologically important yeasts.</title>
        <authorList>
            <consortium name="DOE Joint Genome Institute"/>
            <person name="Riley R."/>
            <person name="Haridas S."/>
            <person name="Wolfe K.H."/>
            <person name="Lopes M.R."/>
            <person name="Hittinger C.T."/>
            <person name="Goker M."/>
            <person name="Salamov A."/>
            <person name="Wisecaver J."/>
            <person name="Long T.M."/>
            <person name="Aerts A.L."/>
            <person name="Barry K."/>
            <person name="Choi C."/>
            <person name="Clum A."/>
            <person name="Coughlan A.Y."/>
            <person name="Deshpande S."/>
            <person name="Douglass A.P."/>
            <person name="Hanson S.J."/>
            <person name="Klenk H.-P."/>
            <person name="Labutti K."/>
            <person name="Lapidus A."/>
            <person name="Lindquist E."/>
            <person name="Lipzen A."/>
            <person name="Meier-Kolthoff J.P."/>
            <person name="Ohm R.A."/>
            <person name="Otillar R.P."/>
            <person name="Pangilinan J."/>
            <person name="Peng Y."/>
            <person name="Rokas A."/>
            <person name="Rosa C.A."/>
            <person name="Scheuner C."/>
            <person name="Sibirny A.A."/>
            <person name="Slot J.C."/>
            <person name="Stielow J.B."/>
            <person name="Sun H."/>
            <person name="Kurtzman C.P."/>
            <person name="Blackwell M."/>
            <person name="Grigoriev I.V."/>
            <person name="Jeffries T.W."/>
        </authorList>
    </citation>
    <scope>NUCLEOTIDE SEQUENCE [LARGE SCALE GENOMIC DNA]</scope>
    <source>
        <strain evidence="7">NRRL YB-2248</strain>
    </source>
</reference>
<dbReference type="Proteomes" id="UP000094801">
    <property type="component" value="Unassembled WGS sequence"/>
</dbReference>
<dbReference type="EMBL" id="KV453847">
    <property type="protein sequence ID" value="ODV87877.1"/>
    <property type="molecule type" value="Genomic_DNA"/>
</dbReference>
<dbReference type="InterPro" id="IPR019585">
    <property type="entry name" value="Rpn7/CSN1"/>
</dbReference>
<keyword evidence="4" id="KW-0802">TPR repeat</keyword>
<name>A0A1E4T7Y7_9ASCO</name>